<accession>A0A8S9GPD7</accession>
<feature type="region of interest" description="Disordered" evidence="1">
    <location>
        <begin position="146"/>
        <end position="177"/>
    </location>
</feature>
<proteinExistence type="predicted"/>
<protein>
    <submittedName>
        <fullName evidence="2">Uncharacterized protein</fullName>
    </submittedName>
</protein>
<dbReference type="EMBL" id="QGKY02001925">
    <property type="protein sequence ID" value="KAF2547703.1"/>
    <property type="molecule type" value="Genomic_DNA"/>
</dbReference>
<name>A0A8S9GPD7_BRACR</name>
<sequence length="467" mass="51443">MVAREELSPSPVQSIDRVAPPPLRSDSKFGKGKGAVSSSNLPIDRSVGTRLVASVTVSRQGLLRDSDPRELPQEDVDGDCVVEGAGEIVPARANDDLAVERRSEGDCIFFLSSFSFVPCRNSPFSDLPLRFFTVLVDAREEFLPSPDRSIDRVAPPPPRSDSKFGKGKGAKGAVSSSNLPIHRSVGSRLLASAIVSRQGLPRDSDPRELPQEDVDGDCITEGAGEIVPARENGDLAIERRSEGDCTAKEIRRDRATTVDGTPDGGVDDRSIGPMGKIRRLTPFCYRHDGAIGQLLDLPSKLARPSVVQGQSWGDVLPTESTFRSVSSLMKECGAYGVEFIIPRPDQRPWTPPIGFQCVYESFFQKDSRLLFPTPRLFTATLNLEQCRWAGENSLQKGFRSLSDDWSIDHLVLPCTFCVARSTETTSIVEYTRLPEKYASSIDFMRFRCRRLSGRSARGRECWLSSLE</sequence>
<feature type="compositionally biased region" description="Basic and acidic residues" evidence="1">
    <location>
        <begin position="200"/>
        <end position="210"/>
    </location>
</feature>
<feature type="region of interest" description="Disordered" evidence="1">
    <location>
        <begin position="197"/>
        <end position="219"/>
    </location>
</feature>
<evidence type="ECO:0000256" key="1">
    <source>
        <dbReference type="SAM" id="MobiDB-lite"/>
    </source>
</evidence>
<organism evidence="2">
    <name type="scientific">Brassica cretica</name>
    <name type="common">Mustard</name>
    <dbReference type="NCBI Taxonomy" id="69181"/>
    <lineage>
        <taxon>Eukaryota</taxon>
        <taxon>Viridiplantae</taxon>
        <taxon>Streptophyta</taxon>
        <taxon>Embryophyta</taxon>
        <taxon>Tracheophyta</taxon>
        <taxon>Spermatophyta</taxon>
        <taxon>Magnoliopsida</taxon>
        <taxon>eudicotyledons</taxon>
        <taxon>Gunneridae</taxon>
        <taxon>Pentapetalae</taxon>
        <taxon>rosids</taxon>
        <taxon>malvids</taxon>
        <taxon>Brassicales</taxon>
        <taxon>Brassicaceae</taxon>
        <taxon>Brassiceae</taxon>
        <taxon>Brassica</taxon>
    </lineage>
</organism>
<feature type="region of interest" description="Disordered" evidence="1">
    <location>
        <begin position="1"/>
        <end position="41"/>
    </location>
</feature>
<reference evidence="2" key="1">
    <citation type="submission" date="2019-12" db="EMBL/GenBank/DDBJ databases">
        <title>Genome sequencing and annotation of Brassica cretica.</title>
        <authorList>
            <person name="Studholme D.J."/>
            <person name="Sarris P.F."/>
        </authorList>
    </citation>
    <scope>NUCLEOTIDE SEQUENCE</scope>
    <source>
        <strain evidence="2">PFS-102/07</strain>
        <tissue evidence="2">Leaf</tissue>
    </source>
</reference>
<comment type="caution">
    <text evidence="2">The sequence shown here is derived from an EMBL/GenBank/DDBJ whole genome shotgun (WGS) entry which is preliminary data.</text>
</comment>
<gene>
    <name evidence="2" type="ORF">F2Q70_00023455</name>
</gene>
<dbReference type="AlphaFoldDB" id="A0A8S9GPD7"/>
<evidence type="ECO:0000313" key="2">
    <source>
        <dbReference type="EMBL" id="KAF2547703.1"/>
    </source>
</evidence>